<organism evidence="2 3">
    <name type="scientific">Anabaenopsis circularis NIES-21</name>
    <dbReference type="NCBI Taxonomy" id="1085406"/>
    <lineage>
        <taxon>Bacteria</taxon>
        <taxon>Bacillati</taxon>
        <taxon>Cyanobacteriota</taxon>
        <taxon>Cyanophyceae</taxon>
        <taxon>Nostocales</taxon>
        <taxon>Nodulariaceae</taxon>
        <taxon>Anabaenopsis</taxon>
    </lineage>
</organism>
<dbReference type="OrthoDB" id="9773411at2"/>
<dbReference type="AlphaFoldDB" id="A0A1Z4GLU6"/>
<dbReference type="Proteomes" id="UP000218287">
    <property type="component" value="Chromosome"/>
</dbReference>
<keyword evidence="1" id="KW-0732">Signal</keyword>
<reference evidence="2 3" key="1">
    <citation type="submission" date="2017-06" db="EMBL/GenBank/DDBJ databases">
        <title>Genome sequencing of cyanobaciteial culture collection at National Institute for Environmental Studies (NIES).</title>
        <authorList>
            <person name="Hirose Y."/>
            <person name="Shimura Y."/>
            <person name="Fujisawa T."/>
            <person name="Nakamura Y."/>
            <person name="Kawachi M."/>
        </authorList>
    </citation>
    <scope>NUCLEOTIDE SEQUENCE [LARGE SCALE GENOMIC DNA]</scope>
    <source>
        <strain evidence="2 3">NIES-21</strain>
    </source>
</reference>
<proteinExistence type="predicted"/>
<accession>A0A1Z4GLU6</accession>
<feature type="signal peptide" evidence="1">
    <location>
        <begin position="1"/>
        <end position="30"/>
    </location>
</feature>
<dbReference type="Gene3D" id="2.60.40.10">
    <property type="entry name" value="Immunoglobulins"/>
    <property type="match status" value="1"/>
</dbReference>
<name>A0A1Z4GLU6_9CYAN</name>
<evidence type="ECO:0000256" key="1">
    <source>
        <dbReference type="SAM" id="SignalP"/>
    </source>
</evidence>
<evidence type="ECO:0000313" key="3">
    <source>
        <dbReference type="Proteomes" id="UP000218287"/>
    </source>
</evidence>
<dbReference type="SUPFAM" id="SSF56935">
    <property type="entry name" value="Porins"/>
    <property type="match status" value="1"/>
</dbReference>
<dbReference type="InterPro" id="IPR013783">
    <property type="entry name" value="Ig-like_fold"/>
</dbReference>
<sequence>MTQISVRKRDLTLLSVCSAFPILPIAAATAQTPPQTQQKVESPNVPELIAPVEDDLEAVFSPPRPSQPDKLIISDQIDSFTSVESTEDNQAKISSDQIDSFTPIEKAENNQAKISSDQINTFASGEKAENKQTEEKAATPISAEIRIITPVAGVTTAKTTNLGVQYHSNNQVTVTLNGKPIDAAISQYLHKDEAQQLNTLIWYNVPLNKGENTIIAQDADGKSTSVKVTVEEVQKKIAIAPTQEPRIPADGRSAITLEGKITDEKGEIITEDIPVTLTASAGQFIGADQDKDAPGFQVLARKGEFTAILQAGLIAQNVKIRAAINQDAELEAYTNLEFITNLRPSLATGSINVRIGAGGTDYRGSFRDYLNPNKIGRTSVDVDAAVFATGKVGDWLFTGAFNSKRPLNQDCNGDNRLFGGIQSCEKDYPVYGDSSSFTNTAPSTDNVYARIERTPDIPGAESDYFMWGDYNTEEFARSSQLYTATTRQLHGFKGNYNLGNLQLTALYANNIQGFQRDAIAPNGTSGYYFLSRRLVIPGSENVFIEAEEINRPGTVLERKALSRGSDYEIDYDRGTLLFRRPIFATESNPFGKTLVRRIVVTYQNDAGEDSKLYAGRLQYNLRTSENSQNGNPLIGASYLKEDQGEQDFELYGFDFFAPLGNSGQIISEYAHSRHNTLAFGNVSGSAYRLEASANLGKNFQGQAYYRSVTENFANNATWSFTPGQTRYGAALTGKLGQITSFNLGYDREDNFGIAPAEQTQLIDLFNPQPQAAPGSKINNSLTTIRAGIQQKIGQSDLSLEYVNRSREDRITNQFNGNASQLVSRLDVPLSQSLTFHAQNELNLGKSDQLYPNRTTFGLDWALYPGVSMRLAHQFYEGGLLQGNSITSLDTIVEHKFSSDTTVRGRYSILGGADGMTDQGSVSLNHGIRLAPGLKLSLGYEHIFKDIFGDSATGIRFAQPYAVGQTASSLGLFAGDVYSIGLDYTDNPNFQANARLEHRSGSEGNHTVISAAASGKLSPALTAAVRYQQAGGANQLLQGLGDTANLRVGLAYRDPNDDKFNALLGYEYRQNPSTTPDTLLAGSGNGSIDHIFSAEAIYAPNWQWELYGKYAFRSSSTSLSEDFTNHSSVHLAQLRTTYQLGYRTDLALEGRWLGQPEQGFNEFGLAVEGGYHLTPDLRIGVGYAFGSADDRDFSGYRSAGGPYLNISFKLNELFGGFGRQKVVPPQQQESVVQPVALEPK</sequence>
<dbReference type="EMBL" id="AP018174">
    <property type="protein sequence ID" value="BAY18473.1"/>
    <property type="molecule type" value="Genomic_DNA"/>
</dbReference>
<feature type="chain" id="PRO_5013142634" description="TonB-dependent receptor" evidence="1">
    <location>
        <begin position="31"/>
        <end position="1239"/>
    </location>
</feature>
<protein>
    <recommendedName>
        <fullName evidence="4">TonB-dependent receptor</fullName>
    </recommendedName>
</protein>
<evidence type="ECO:0000313" key="2">
    <source>
        <dbReference type="EMBL" id="BAY18473.1"/>
    </source>
</evidence>
<keyword evidence="3" id="KW-1185">Reference proteome</keyword>
<gene>
    <name evidence="2" type="ORF">NIES21_43200</name>
</gene>
<evidence type="ECO:0008006" key="4">
    <source>
        <dbReference type="Google" id="ProtNLM"/>
    </source>
</evidence>